<evidence type="ECO:0000256" key="10">
    <source>
        <dbReference type="ARBA" id="ARBA00023237"/>
    </source>
</evidence>
<evidence type="ECO:0000259" key="14">
    <source>
        <dbReference type="Pfam" id="PF00593"/>
    </source>
</evidence>
<evidence type="ECO:0000256" key="3">
    <source>
        <dbReference type="ARBA" id="ARBA00022448"/>
    </source>
</evidence>
<dbReference type="PROSITE" id="PS51257">
    <property type="entry name" value="PROKAR_LIPOPROTEIN"/>
    <property type="match status" value="1"/>
</dbReference>
<dbReference type="PROSITE" id="PS52016">
    <property type="entry name" value="TONB_DEPENDENT_REC_3"/>
    <property type="match status" value="1"/>
</dbReference>
<organism evidence="16 17">
    <name type="scientific">Limnohabitans planktonicus II-D5</name>
    <dbReference type="NCBI Taxonomy" id="1293045"/>
    <lineage>
        <taxon>Bacteria</taxon>
        <taxon>Pseudomonadati</taxon>
        <taxon>Pseudomonadota</taxon>
        <taxon>Betaproteobacteria</taxon>
        <taxon>Burkholderiales</taxon>
        <taxon>Comamonadaceae</taxon>
        <taxon>Limnohabitans</taxon>
    </lineage>
</organism>
<evidence type="ECO:0000256" key="2">
    <source>
        <dbReference type="ARBA" id="ARBA00009810"/>
    </source>
</evidence>
<sequence>MRNMTRQHSLWPWSLLACAIHASCAAAASGNEFLEMSLEELVDYRLMSMSRKEQRVADTAAAAYVISAEQIRRSGAQSIPEALRLVPGLNVAQIARNRWAVSSRGFNERFSSKLLVQVDGRSVYSPLFSGVLWETQDTVMEDIERIEVIRGPGAALWGTNAMNGVINIVTRSAAASQGNMVSTSVGTGDLASVSMTHGAALAQGGHYKVYGKTSSMGGSMERNTGMTGQDAVQQQRLGVRLEPQVEGGQLSLKADFYRARSQDFWGTPTVRAFSDAATPYARDSLLSEDGHGAAVQARYAWRGAQGAENVLQTSIDYDKSIHAGVWGSGTVPNQFVAQTPSYKEMGGSKTDVDVDFQQRRVLGAHDFIWGLNLRHTSDNLLLPATPYLLLDGKSQRLNYSAFVHDEISLLPERFKLIVGSKFEKDGLTGFNIQPNVRALYTPGQNEAYWGALSRSVRSSRRTESLATLDISAQDAHAVDPRIPAGMLTAVTQVSPMANAKLQAENAVSLEGGWRKQFSNFLSVDTSLFVTDYSHLRGARLLGNPVTGLDQAMGCLAMYGPGVCYFTLAGYNSNLDKARSYGGEFSVEWHPRAWWKLHAAYSHLHVKGVHTGDQLGDIQVKSFENSAPRHQFSLDNHFSLANNLNLNVRLRYNSETAHYTLNSFELTRLAPYTGLDMRLAWKPNRYTELSLQGRNLLKDRHTEFINIFPVSRAYDVQRSLLAQAVVRF</sequence>
<feature type="domain" description="TonB-dependent receptor plug" evidence="15">
    <location>
        <begin position="56"/>
        <end position="165"/>
    </location>
</feature>
<evidence type="ECO:0000256" key="5">
    <source>
        <dbReference type="ARBA" id="ARBA00022692"/>
    </source>
</evidence>
<dbReference type="AlphaFoldDB" id="A0A2T7UBS4"/>
<accession>A0A2T7UBS4</accession>
<dbReference type="GO" id="GO:0009279">
    <property type="term" value="C:cell outer membrane"/>
    <property type="evidence" value="ECO:0007669"/>
    <property type="project" value="UniProtKB-SubCell"/>
</dbReference>
<dbReference type="Pfam" id="PF00593">
    <property type="entry name" value="TonB_dep_Rec_b-barrel"/>
    <property type="match status" value="1"/>
</dbReference>
<dbReference type="PANTHER" id="PTHR30069:SF29">
    <property type="entry name" value="HEMOGLOBIN AND HEMOGLOBIN-HAPTOGLOBIN-BINDING PROTEIN 1-RELATED"/>
    <property type="match status" value="1"/>
</dbReference>
<dbReference type="Gene3D" id="2.40.170.20">
    <property type="entry name" value="TonB-dependent receptor, beta-barrel domain"/>
    <property type="match status" value="1"/>
</dbReference>
<gene>
    <name evidence="16" type="ORF">H663_013685</name>
</gene>
<dbReference type="InterPro" id="IPR012910">
    <property type="entry name" value="Plug_dom"/>
</dbReference>
<evidence type="ECO:0000256" key="7">
    <source>
        <dbReference type="ARBA" id="ARBA00023077"/>
    </source>
</evidence>
<dbReference type="GO" id="GO:0044718">
    <property type="term" value="P:siderophore transmembrane transport"/>
    <property type="evidence" value="ECO:0007669"/>
    <property type="project" value="TreeGrafter"/>
</dbReference>
<evidence type="ECO:0000256" key="12">
    <source>
        <dbReference type="RuleBase" id="RU003357"/>
    </source>
</evidence>
<evidence type="ECO:0000256" key="13">
    <source>
        <dbReference type="SAM" id="SignalP"/>
    </source>
</evidence>
<evidence type="ECO:0000256" key="6">
    <source>
        <dbReference type="ARBA" id="ARBA00022729"/>
    </source>
</evidence>
<proteinExistence type="inferred from homology"/>
<name>A0A2T7UBS4_9BURK</name>
<keyword evidence="7 12" id="KW-0798">TonB box</keyword>
<evidence type="ECO:0000256" key="4">
    <source>
        <dbReference type="ARBA" id="ARBA00022452"/>
    </source>
</evidence>
<feature type="chain" id="PRO_5015531562" description="TonB-dependent receptor" evidence="13">
    <location>
        <begin position="28"/>
        <end position="727"/>
    </location>
</feature>
<dbReference type="InterPro" id="IPR037066">
    <property type="entry name" value="Plug_dom_sf"/>
</dbReference>
<keyword evidence="17" id="KW-1185">Reference proteome</keyword>
<evidence type="ECO:0000256" key="1">
    <source>
        <dbReference type="ARBA" id="ARBA00004571"/>
    </source>
</evidence>
<dbReference type="EMBL" id="LFYT02000019">
    <property type="protein sequence ID" value="PVE42071.1"/>
    <property type="molecule type" value="Genomic_DNA"/>
</dbReference>
<keyword evidence="4 11" id="KW-1134">Transmembrane beta strand</keyword>
<keyword evidence="8 11" id="KW-0472">Membrane</keyword>
<keyword evidence="6 13" id="KW-0732">Signal</keyword>
<keyword evidence="9" id="KW-0675">Receptor</keyword>
<feature type="signal peptide" evidence="13">
    <location>
        <begin position="1"/>
        <end position="27"/>
    </location>
</feature>
<protein>
    <recommendedName>
        <fullName evidence="18">TonB-dependent receptor</fullName>
    </recommendedName>
</protein>
<dbReference type="InterPro" id="IPR039426">
    <property type="entry name" value="TonB-dep_rcpt-like"/>
</dbReference>
<evidence type="ECO:0000259" key="15">
    <source>
        <dbReference type="Pfam" id="PF07715"/>
    </source>
</evidence>
<keyword evidence="3 11" id="KW-0813">Transport</keyword>
<dbReference type="Gene3D" id="2.170.130.10">
    <property type="entry name" value="TonB-dependent receptor, plug domain"/>
    <property type="match status" value="1"/>
</dbReference>
<dbReference type="STRING" id="1293045.H663_06535"/>
<dbReference type="OrthoDB" id="183532at2"/>
<comment type="similarity">
    <text evidence="2 11 12">Belongs to the TonB-dependent receptor family.</text>
</comment>
<comment type="caution">
    <text evidence="16">The sequence shown here is derived from an EMBL/GenBank/DDBJ whole genome shotgun (WGS) entry which is preliminary data.</text>
</comment>
<keyword evidence="10 11" id="KW-0998">Cell outer membrane</keyword>
<evidence type="ECO:0000313" key="17">
    <source>
        <dbReference type="Proteomes" id="UP000037507"/>
    </source>
</evidence>
<dbReference type="Pfam" id="PF07715">
    <property type="entry name" value="Plug"/>
    <property type="match status" value="1"/>
</dbReference>
<evidence type="ECO:0000256" key="8">
    <source>
        <dbReference type="ARBA" id="ARBA00023136"/>
    </source>
</evidence>
<feature type="domain" description="TonB-dependent receptor-like beta-barrel" evidence="14">
    <location>
        <begin position="247"/>
        <end position="695"/>
    </location>
</feature>
<reference evidence="16" key="1">
    <citation type="submission" date="2017-04" db="EMBL/GenBank/DDBJ databases">
        <title>Unexpected and diverse lifestyles within the genus Limnohabitans.</title>
        <authorList>
            <person name="Kasalicky V."/>
            <person name="Mehrshad M."/>
            <person name="Andrei S.-A."/>
            <person name="Salcher M."/>
            <person name="Kratochvilova H."/>
            <person name="Simek K."/>
            <person name="Ghai R."/>
        </authorList>
    </citation>
    <scope>NUCLEOTIDE SEQUENCE [LARGE SCALE GENOMIC DNA]</scope>
    <source>
        <strain evidence="16">II-D5</strain>
    </source>
</reference>
<evidence type="ECO:0008006" key="18">
    <source>
        <dbReference type="Google" id="ProtNLM"/>
    </source>
</evidence>
<dbReference type="InterPro" id="IPR000531">
    <property type="entry name" value="Beta-barrel_TonB"/>
</dbReference>
<evidence type="ECO:0000256" key="11">
    <source>
        <dbReference type="PROSITE-ProRule" id="PRU01360"/>
    </source>
</evidence>
<evidence type="ECO:0000256" key="9">
    <source>
        <dbReference type="ARBA" id="ARBA00023170"/>
    </source>
</evidence>
<comment type="subcellular location">
    <subcellularLocation>
        <location evidence="1 11">Cell outer membrane</location>
        <topology evidence="1 11">Multi-pass membrane protein</topology>
    </subcellularLocation>
</comment>
<dbReference type="PANTHER" id="PTHR30069">
    <property type="entry name" value="TONB-DEPENDENT OUTER MEMBRANE RECEPTOR"/>
    <property type="match status" value="1"/>
</dbReference>
<dbReference type="GO" id="GO:0015344">
    <property type="term" value="F:siderophore uptake transmembrane transporter activity"/>
    <property type="evidence" value="ECO:0007669"/>
    <property type="project" value="TreeGrafter"/>
</dbReference>
<dbReference type="SUPFAM" id="SSF56935">
    <property type="entry name" value="Porins"/>
    <property type="match status" value="1"/>
</dbReference>
<dbReference type="Proteomes" id="UP000037507">
    <property type="component" value="Unassembled WGS sequence"/>
</dbReference>
<dbReference type="InterPro" id="IPR036942">
    <property type="entry name" value="Beta-barrel_TonB_sf"/>
</dbReference>
<evidence type="ECO:0000313" key="16">
    <source>
        <dbReference type="EMBL" id="PVE42071.1"/>
    </source>
</evidence>
<keyword evidence="5 11" id="KW-0812">Transmembrane</keyword>